<sequence length="191" mass="21814">MQMTFLILYAIGGLAFLGSMLVATHSNKGVWLNRHFGMPLLKRKVELIIFGEVTWFLLWLIGALISKSQLVLLLGVLPIVIGLSTLISYLYFIVKKKIGEKNNFDIANKIVIPVVKKWAEILPDGTVIENVYCYVKSHNNQLDGRITIEINYTLDQQIGWDQYVKILQKELRQPVLIEVRSGGKRLYPNWG</sequence>
<accession>A0A4U2Y3A4</accession>
<keyword evidence="3" id="KW-1185">Reference proteome</keyword>
<keyword evidence="1" id="KW-1133">Transmembrane helix</keyword>
<dbReference type="AlphaFoldDB" id="A0A4U2Y3A4"/>
<dbReference type="Proteomes" id="UP000307841">
    <property type="component" value="Unassembled WGS sequence"/>
</dbReference>
<dbReference type="RefSeq" id="WP_137027981.1">
    <property type="nucleotide sequence ID" value="NZ_SZNK01000001.1"/>
</dbReference>
<reference evidence="2 3" key="1">
    <citation type="submission" date="2019-04" db="EMBL/GenBank/DDBJ databases">
        <title>Whole genome sequencing of Brevibacillus sp. TGS2-1.</title>
        <authorList>
            <person name="Choi A."/>
        </authorList>
    </citation>
    <scope>NUCLEOTIDE SEQUENCE [LARGE SCALE GENOMIC DNA]</scope>
    <source>
        <strain evidence="2 3">TGS2-1</strain>
    </source>
</reference>
<protein>
    <submittedName>
        <fullName evidence="2">Uncharacterized protein</fullName>
    </submittedName>
</protein>
<organism evidence="2 3">
    <name type="scientific">Brevibacillus antibioticus</name>
    <dbReference type="NCBI Taxonomy" id="2570228"/>
    <lineage>
        <taxon>Bacteria</taxon>
        <taxon>Bacillati</taxon>
        <taxon>Bacillota</taxon>
        <taxon>Bacilli</taxon>
        <taxon>Bacillales</taxon>
        <taxon>Paenibacillaceae</taxon>
        <taxon>Brevibacillus</taxon>
    </lineage>
</organism>
<comment type="caution">
    <text evidence="2">The sequence shown here is derived from an EMBL/GenBank/DDBJ whole genome shotgun (WGS) entry which is preliminary data.</text>
</comment>
<evidence type="ECO:0000313" key="2">
    <source>
        <dbReference type="EMBL" id="TKI54544.1"/>
    </source>
</evidence>
<feature type="transmembrane region" description="Helical" evidence="1">
    <location>
        <begin position="71"/>
        <end position="94"/>
    </location>
</feature>
<gene>
    <name evidence="2" type="ORF">E8L90_03285</name>
</gene>
<keyword evidence="1" id="KW-0472">Membrane</keyword>
<dbReference type="OrthoDB" id="9885148at2"/>
<name>A0A4U2Y3A4_9BACL</name>
<feature type="transmembrane region" description="Helical" evidence="1">
    <location>
        <begin position="6"/>
        <end position="24"/>
    </location>
</feature>
<dbReference type="EMBL" id="SZNK01000001">
    <property type="protein sequence ID" value="TKI54544.1"/>
    <property type="molecule type" value="Genomic_DNA"/>
</dbReference>
<proteinExistence type="predicted"/>
<feature type="transmembrane region" description="Helical" evidence="1">
    <location>
        <begin position="45"/>
        <end position="65"/>
    </location>
</feature>
<keyword evidence="1" id="KW-0812">Transmembrane</keyword>
<evidence type="ECO:0000313" key="3">
    <source>
        <dbReference type="Proteomes" id="UP000307841"/>
    </source>
</evidence>
<evidence type="ECO:0000256" key="1">
    <source>
        <dbReference type="SAM" id="Phobius"/>
    </source>
</evidence>